<reference evidence="2 3" key="1">
    <citation type="submission" date="2020-01" db="EMBL/GenBank/DDBJ databases">
        <authorList>
            <person name="Liu G."/>
            <person name="Liu B."/>
        </authorList>
    </citation>
    <scope>NUCLEOTIDE SEQUENCE [LARGE SCALE GENOMIC DNA]</scope>
    <source>
        <strain evidence="2 3">FJAT-51161</strain>
    </source>
</reference>
<dbReference type="PANTHER" id="PTHR43236:SF1">
    <property type="entry name" value="BLL7220 PROTEIN"/>
    <property type="match status" value="1"/>
</dbReference>
<dbReference type="InterPro" id="IPR052345">
    <property type="entry name" value="Rad_response_metalloprotease"/>
</dbReference>
<proteinExistence type="predicted"/>
<dbReference type="Proteomes" id="UP000596049">
    <property type="component" value="Chromosome"/>
</dbReference>
<evidence type="ECO:0000259" key="1">
    <source>
        <dbReference type="Pfam" id="PF06114"/>
    </source>
</evidence>
<name>A0ABX7AL20_9BACI</name>
<protein>
    <submittedName>
        <fullName evidence="2">ImmA/IrrE family metallo-endopeptidase</fullName>
    </submittedName>
</protein>
<evidence type="ECO:0000313" key="2">
    <source>
        <dbReference type="EMBL" id="QQP10464.1"/>
    </source>
</evidence>
<dbReference type="EMBL" id="CP067341">
    <property type="protein sequence ID" value="QQP10464.1"/>
    <property type="molecule type" value="Genomic_DNA"/>
</dbReference>
<gene>
    <name evidence="2" type="ORF">FJQ98_14320</name>
</gene>
<feature type="domain" description="IrrE N-terminal-like" evidence="1">
    <location>
        <begin position="26"/>
        <end position="142"/>
    </location>
</feature>
<dbReference type="RefSeq" id="WP_053592550.1">
    <property type="nucleotide sequence ID" value="NZ_CP067341.1"/>
</dbReference>
<dbReference type="PANTHER" id="PTHR43236">
    <property type="entry name" value="ANTITOXIN HIGA1"/>
    <property type="match status" value="1"/>
</dbReference>
<keyword evidence="3" id="KW-1185">Reference proteome</keyword>
<sequence length="145" mass="17101">MWLKDIADSLINKHKTNCPFDIASNLKICITPWDLHEEINGYYKYHRRNKYIVINNNLSEDMQRVVCAHELGHALLHPRANTPFMRKSTFFSIDKLEQEANRFAVQLLILDHEIIEYSKQFTIFDIAAKYGVPIELIKYKFSTIL</sequence>
<organism evidence="2 3">
    <name type="scientific">Lysinibacillus agricola</name>
    <dbReference type="NCBI Taxonomy" id="2590012"/>
    <lineage>
        <taxon>Bacteria</taxon>
        <taxon>Bacillati</taxon>
        <taxon>Bacillota</taxon>
        <taxon>Bacilli</taxon>
        <taxon>Bacillales</taxon>
        <taxon>Bacillaceae</taxon>
        <taxon>Lysinibacillus</taxon>
    </lineage>
</organism>
<dbReference type="InterPro" id="IPR010359">
    <property type="entry name" value="IrrE_HExxH"/>
</dbReference>
<dbReference type="Pfam" id="PF06114">
    <property type="entry name" value="Peptidase_M78"/>
    <property type="match status" value="1"/>
</dbReference>
<accession>A0ABX7AL20</accession>
<dbReference type="Gene3D" id="1.10.10.2910">
    <property type="match status" value="1"/>
</dbReference>
<evidence type="ECO:0000313" key="3">
    <source>
        <dbReference type="Proteomes" id="UP000596049"/>
    </source>
</evidence>